<reference evidence="1 2" key="1">
    <citation type="submission" date="2018-07" db="EMBL/GenBank/DDBJ databases">
        <title>Genome-based reclassification of Weissella jogaejeotgali as Weissella thailandensis.</title>
        <authorList>
            <person name="Chun J."/>
            <person name="Kim B.-Y."/>
            <person name="Kwak M.-J."/>
        </authorList>
    </citation>
    <scope>NUCLEOTIDE SEQUENCE [LARGE SCALE GENOMIC DNA]</scope>
    <source>
        <strain evidence="1 2">KCTC 3751</strain>
    </source>
</reference>
<protein>
    <submittedName>
        <fullName evidence="1">Uncharacterized protein</fullName>
    </submittedName>
</protein>
<proteinExistence type="predicted"/>
<evidence type="ECO:0000313" key="2">
    <source>
        <dbReference type="Proteomes" id="UP000254492"/>
    </source>
</evidence>
<accession>A0ABX9I3P6</accession>
<dbReference type="RefSeq" id="WP_115471674.1">
    <property type="nucleotide sequence ID" value="NZ_BJEC01000024.1"/>
</dbReference>
<comment type="caution">
    <text evidence="1">The sequence shown here is derived from an EMBL/GenBank/DDBJ whole genome shotgun (WGS) entry which is preliminary data.</text>
</comment>
<gene>
    <name evidence="1" type="ORF">DWV05_09475</name>
</gene>
<dbReference type="Proteomes" id="UP000254492">
    <property type="component" value="Unassembled WGS sequence"/>
</dbReference>
<evidence type="ECO:0000313" key="1">
    <source>
        <dbReference type="EMBL" id="RDS58720.1"/>
    </source>
</evidence>
<sequence>MAGLVNVVKWQVPKENHDDMVKLMSGGIERDGRGIDEQRWHPENILYSRTRTFYRNNDDDPNIEDWFFMDEYDDPELFKQQIEIWKNSTDTVSYAKEHHARWKKIAVPGSFDEKQVQFNESEPLSIDFEPFARRQRALQRENDPWWRLPKE</sequence>
<name>A0ABX9I3P6_9LACO</name>
<dbReference type="EMBL" id="QRAY01000023">
    <property type="protein sequence ID" value="RDS58720.1"/>
    <property type="molecule type" value="Genomic_DNA"/>
</dbReference>
<keyword evidence="2" id="KW-1185">Reference proteome</keyword>
<organism evidence="1 2">
    <name type="scientific">Weissella thailandensis</name>
    <dbReference type="NCBI Taxonomy" id="89061"/>
    <lineage>
        <taxon>Bacteria</taxon>
        <taxon>Bacillati</taxon>
        <taxon>Bacillota</taxon>
        <taxon>Bacilli</taxon>
        <taxon>Lactobacillales</taxon>
        <taxon>Lactobacillaceae</taxon>
        <taxon>Weissella</taxon>
    </lineage>
</organism>